<dbReference type="EMBL" id="LN899819">
    <property type="protein sequence ID" value="CUV12249.1"/>
    <property type="molecule type" value="Genomic_DNA"/>
</dbReference>
<dbReference type="GO" id="GO:0005886">
    <property type="term" value="C:plasma membrane"/>
    <property type="evidence" value="ECO:0007669"/>
    <property type="project" value="UniProtKB-SubCell"/>
</dbReference>
<sequence length="265" mass="28172">MALARWGAALQRRWQAIDPAERAGFVAGARFYVGSLPPVFAWGLVTGVAMSKSVLTLPQAIGMTLLVYAGSSQLAVLPLMAAGLPVWTVLLTAFIVNVRFIIFSAGLMQHFSHLPFGRRVLIGFFNGDLPFVLFSQRYPGPGPEIGKEGYLWGMSLANWTIWQVSSLLGIVGASLFPDAWGLALAGTLALIPVMVSTIRSRATLMAVAVAAVLALVAFKLPYRLSLVIAVMGAMAAGLAGDEAAARPQWQRRGAQPAPSEPEEGP</sequence>
<dbReference type="PATRIC" id="fig|305.106.peg.1143"/>
<evidence type="ECO:0000256" key="1">
    <source>
        <dbReference type="ARBA" id="ARBA00004651"/>
    </source>
</evidence>
<keyword evidence="6 9" id="KW-1133">Transmembrane helix</keyword>
<keyword evidence="3" id="KW-0813">Transport</keyword>
<keyword evidence="5 9" id="KW-0812">Transmembrane</keyword>
<evidence type="ECO:0000313" key="10">
    <source>
        <dbReference type="EMBL" id="CUV12249.1"/>
    </source>
</evidence>
<dbReference type="Pfam" id="PF03591">
    <property type="entry name" value="AzlC"/>
    <property type="match status" value="1"/>
</dbReference>
<dbReference type="AlphaFoldDB" id="A0A0S4TQE6"/>
<feature type="transmembrane region" description="Helical" evidence="9">
    <location>
        <begin position="202"/>
        <end position="220"/>
    </location>
</feature>
<evidence type="ECO:0000256" key="9">
    <source>
        <dbReference type="SAM" id="Phobius"/>
    </source>
</evidence>
<comment type="subcellular location">
    <subcellularLocation>
        <location evidence="1">Cell membrane</location>
        <topology evidence="1">Multi-pass membrane protein</topology>
    </subcellularLocation>
</comment>
<gene>
    <name evidence="10" type="ORF">RUN39_v1_330031</name>
</gene>
<evidence type="ECO:0000256" key="5">
    <source>
        <dbReference type="ARBA" id="ARBA00022692"/>
    </source>
</evidence>
<dbReference type="PANTHER" id="PTHR34979:SF1">
    <property type="entry name" value="INNER MEMBRANE PROTEIN YGAZ"/>
    <property type="match status" value="1"/>
</dbReference>
<name>A0A0S4TQE6_RALSL</name>
<feature type="region of interest" description="Disordered" evidence="8">
    <location>
        <begin position="246"/>
        <end position="265"/>
    </location>
</feature>
<evidence type="ECO:0000256" key="4">
    <source>
        <dbReference type="ARBA" id="ARBA00022475"/>
    </source>
</evidence>
<evidence type="ECO:0000256" key="8">
    <source>
        <dbReference type="SAM" id="MobiDB-lite"/>
    </source>
</evidence>
<keyword evidence="4" id="KW-1003">Cell membrane</keyword>
<feature type="transmembrane region" description="Helical" evidence="9">
    <location>
        <begin position="87"/>
        <end position="108"/>
    </location>
</feature>
<evidence type="ECO:0000256" key="3">
    <source>
        <dbReference type="ARBA" id="ARBA00022448"/>
    </source>
</evidence>
<comment type="similarity">
    <text evidence="2">Belongs to the AzlC family.</text>
</comment>
<evidence type="ECO:0000256" key="7">
    <source>
        <dbReference type="ARBA" id="ARBA00023136"/>
    </source>
</evidence>
<evidence type="ECO:0000256" key="2">
    <source>
        <dbReference type="ARBA" id="ARBA00010735"/>
    </source>
</evidence>
<accession>A0A0S4TQE6</accession>
<proteinExistence type="inferred from homology"/>
<keyword evidence="7 9" id="KW-0472">Membrane</keyword>
<dbReference type="PANTHER" id="PTHR34979">
    <property type="entry name" value="INNER MEMBRANE PROTEIN YGAZ"/>
    <property type="match status" value="1"/>
</dbReference>
<feature type="transmembrane region" description="Helical" evidence="9">
    <location>
        <begin position="159"/>
        <end position="190"/>
    </location>
</feature>
<reference evidence="10" key="1">
    <citation type="submission" date="2015-10" db="EMBL/GenBank/DDBJ databases">
        <authorList>
            <person name="Gilbert D.G."/>
        </authorList>
    </citation>
    <scope>NUCLEOTIDE SEQUENCE</scope>
    <source>
        <strain evidence="10">Phyl III-seqv23</strain>
    </source>
</reference>
<protein>
    <submittedName>
        <fullName evidence="10">Putative branched-chain amino acid permease transmembrane protein</fullName>
    </submittedName>
</protein>
<evidence type="ECO:0000256" key="6">
    <source>
        <dbReference type="ARBA" id="ARBA00022989"/>
    </source>
</evidence>
<organism evidence="10">
    <name type="scientific">Ralstonia solanacearum</name>
    <name type="common">Pseudomonas solanacearum</name>
    <dbReference type="NCBI Taxonomy" id="305"/>
    <lineage>
        <taxon>Bacteria</taxon>
        <taxon>Pseudomonadati</taxon>
        <taxon>Pseudomonadota</taxon>
        <taxon>Betaproteobacteria</taxon>
        <taxon>Burkholderiales</taxon>
        <taxon>Burkholderiaceae</taxon>
        <taxon>Ralstonia</taxon>
        <taxon>Ralstonia solanacearum species complex</taxon>
    </lineage>
</organism>
<dbReference type="GO" id="GO:1903785">
    <property type="term" value="P:L-valine transmembrane transport"/>
    <property type="evidence" value="ECO:0007669"/>
    <property type="project" value="TreeGrafter"/>
</dbReference>
<dbReference type="InterPro" id="IPR011606">
    <property type="entry name" value="Brnchd-chn_aa_trnsp_permease"/>
</dbReference>